<feature type="region of interest" description="Disordered" evidence="5">
    <location>
        <begin position="548"/>
        <end position="640"/>
    </location>
</feature>
<dbReference type="SMART" id="SM00320">
    <property type="entry name" value="WD40"/>
    <property type="match status" value="7"/>
</dbReference>
<dbReference type="InterPro" id="IPR005108">
    <property type="entry name" value="HELP"/>
</dbReference>
<sequence>MVTSGQKRASFKQNIAKINRVKASSLSDAQLMEYESLFLSKLTQKTSNVKVAVTKVFNRFDKDKSGGLDLEEFSEAVKSVLVGFKDADILAFSQMYDVDGGGTISLGELVDRLSSLDAGSKPPPHAPAEVISDDKENTAFAAPKRPQKPSEIRMVGNLSTRLAKFRAAIKGLYCSKVSNIRKNMSMTKRMTKHSSSTDGGLVAQVSRANMFKTFDSLGGPERKLTLEKWCHIFDRICEYSPTTPSLASEDLKALWLDCSEGDVTVFVDSLFPAPPTVQELMESTKKYGNTESVYKHRVDKCDVGNPENVNYFNFDPEGEGERRIHAPQDTQIPSRINYRYSRTPVSAPSGFDVNEVALSGRLPVADLELEHVLGFRGDGDTCNLYSVGGNRVVYAIAALVVVYNTETGKQNFFKSHDDDITCLTVFEPDGRAGAVKKARAASGQMGYDPCFYVWEVDTCTELYKLGGHGIFSRAVCGVTFSWDGKHVAGVGMDDNHQLGVWNLVGGKDRDTDEIIPKLLTMKGTQAGTPPMLTGIVWCPFVVPMKGGADGAAARGSTARGSTRGGASRAASRPSSKASNRPGSKASNMPPPPPSRQSRAGTARTATARTATARTGTARVGTARTRPQTASGGGNPTQAFVTTGKGKHLKFWRWAPNKENLQVDHPIGPATFQVAKFGTAPLAKSLHDCAPICSKDDPNKGDLVAVAGTTAANQLPGSGYIYLFQISTATCMSFLEAHPLSPVFSVAFDSAARELYSGGGDGMLHRFSITPKLEKKSSTDCNPPPKPKARAVPGEASFLYYADSLENVATLRCQRKTVHRVEAVHKPEEDTAEAKAGPKKGANLRGDGDVLIKDGPVKPKLKHLALVKGSGEGEGGKPGALKVAVGFAKGMVYMVDPEKPRAWLESEIRTGHCAHVYGLETHPVDPSYFVTVGEDGFLCVWDAKTFTVKTRRPLYGPGKSAAFSPSGHHLALGMFNGTVLVLDFVNEVLPKRFVSLKILRLITDCEEDVDDLKYSPDGKMLAVGSHDNYIDVYDVKNNYTMTHRFKGHTSYITHLDWSTDSRIIQSNCGAYEILYWDVKNGRQIRSTMDSLEADTDWNTWTCVLGFPVMGIWPPDSDGTDVNSVAVSKCKSLCVTSDDFGGVNLMRYPAVAKSAAKKIYSGHAAHVMNVRFLRNDDYVISVGGKDRAILCFKVNKNEHLKDKLAPPKRTLATRWKPQGGWDNGRELQYVGPSHAMTDQFANESNPRAMGWENKQQKDGTYRMVLNEPEKPYGDYKGRYNDHTSSRA</sequence>
<dbReference type="SUPFAM" id="SSF47473">
    <property type="entry name" value="EF-hand"/>
    <property type="match status" value="1"/>
</dbReference>
<dbReference type="Pfam" id="PF00400">
    <property type="entry name" value="WD40"/>
    <property type="match status" value="1"/>
</dbReference>
<dbReference type="PANTHER" id="PTHR13720:SF33">
    <property type="entry name" value="HELP DOMAIN-CONTAINING PROTEIN"/>
    <property type="match status" value="1"/>
</dbReference>
<dbReference type="InterPro" id="IPR011992">
    <property type="entry name" value="EF-hand-dom_pair"/>
</dbReference>
<dbReference type="InterPro" id="IPR001680">
    <property type="entry name" value="WD40_rpt"/>
</dbReference>
<feature type="compositionally biased region" description="Low complexity" evidence="5">
    <location>
        <begin position="598"/>
        <end position="625"/>
    </location>
</feature>
<dbReference type="InterPro" id="IPR050630">
    <property type="entry name" value="WD_repeat_EMAP"/>
</dbReference>
<feature type="domain" description="EF-hand" evidence="6">
    <location>
        <begin position="84"/>
        <end position="119"/>
    </location>
</feature>
<evidence type="ECO:0000313" key="7">
    <source>
        <dbReference type="EMBL" id="GMH54780.1"/>
    </source>
</evidence>
<dbReference type="SUPFAM" id="SSF50978">
    <property type="entry name" value="WD40 repeat-like"/>
    <property type="match status" value="2"/>
</dbReference>
<evidence type="ECO:0000259" key="6">
    <source>
        <dbReference type="PROSITE" id="PS50222"/>
    </source>
</evidence>
<feature type="repeat" description="WD" evidence="4">
    <location>
        <begin position="1001"/>
        <end position="1042"/>
    </location>
</feature>
<keyword evidence="8" id="KW-1185">Reference proteome</keyword>
<name>A0A9W6ZQT1_9STRA</name>
<feature type="region of interest" description="Disordered" evidence="5">
    <location>
        <begin position="115"/>
        <end position="135"/>
    </location>
</feature>
<accession>A0A9W6ZQT1</accession>
<feature type="domain" description="EF-hand" evidence="6">
    <location>
        <begin position="48"/>
        <end position="83"/>
    </location>
</feature>
<dbReference type="GO" id="GO:0005509">
    <property type="term" value="F:calcium ion binding"/>
    <property type="evidence" value="ECO:0007669"/>
    <property type="project" value="InterPro"/>
</dbReference>
<evidence type="ECO:0000256" key="1">
    <source>
        <dbReference type="ARBA" id="ARBA00022574"/>
    </source>
</evidence>
<dbReference type="InterPro" id="IPR055442">
    <property type="entry name" value="Beta-prop_EML-like_2nd"/>
</dbReference>
<dbReference type="GO" id="GO:0008017">
    <property type="term" value="F:microtubule binding"/>
    <property type="evidence" value="ECO:0007669"/>
    <property type="project" value="TreeGrafter"/>
</dbReference>
<dbReference type="Pfam" id="PF03451">
    <property type="entry name" value="HELP"/>
    <property type="match status" value="1"/>
</dbReference>
<feature type="repeat" description="WD" evidence="4">
    <location>
        <begin position="1044"/>
        <end position="1085"/>
    </location>
</feature>
<dbReference type="EMBL" id="BRXY01000029">
    <property type="protein sequence ID" value="GMH54780.1"/>
    <property type="molecule type" value="Genomic_DNA"/>
</dbReference>
<keyword evidence="1 4" id="KW-0853">WD repeat</keyword>
<dbReference type="Gene3D" id="1.10.238.10">
    <property type="entry name" value="EF-hand"/>
    <property type="match status" value="1"/>
</dbReference>
<dbReference type="PROSITE" id="PS50082">
    <property type="entry name" value="WD_REPEATS_2"/>
    <property type="match status" value="3"/>
</dbReference>
<protein>
    <recommendedName>
        <fullName evidence="6">EF-hand domain-containing protein</fullName>
    </recommendedName>
</protein>
<dbReference type="InterPro" id="IPR036322">
    <property type="entry name" value="WD40_repeat_dom_sf"/>
</dbReference>
<gene>
    <name evidence="7" type="ORF">TrST_g5696</name>
</gene>
<evidence type="ECO:0000256" key="4">
    <source>
        <dbReference type="PROSITE-ProRule" id="PRU00221"/>
    </source>
</evidence>
<dbReference type="FunFam" id="2.130.10.10:FF:000320">
    <property type="entry name" value="echinoderm microtubule-associated protein-like 6"/>
    <property type="match status" value="1"/>
</dbReference>
<proteinExistence type="predicted"/>
<keyword evidence="3" id="KW-0106">Calcium</keyword>
<evidence type="ECO:0000256" key="2">
    <source>
        <dbReference type="ARBA" id="ARBA00022737"/>
    </source>
</evidence>
<feature type="region of interest" description="Disordered" evidence="5">
    <location>
        <begin position="1243"/>
        <end position="1285"/>
    </location>
</feature>
<dbReference type="CDD" id="cd00051">
    <property type="entry name" value="EFh"/>
    <property type="match status" value="1"/>
</dbReference>
<dbReference type="InterPro" id="IPR002048">
    <property type="entry name" value="EF_hand_dom"/>
</dbReference>
<dbReference type="PANTHER" id="PTHR13720">
    <property type="entry name" value="WD-40 REPEAT PROTEIN"/>
    <property type="match status" value="1"/>
</dbReference>
<feature type="compositionally biased region" description="Basic and acidic residues" evidence="5">
    <location>
        <begin position="1265"/>
        <end position="1285"/>
    </location>
</feature>
<dbReference type="OrthoDB" id="47802at2759"/>
<feature type="region of interest" description="Disordered" evidence="5">
    <location>
        <begin position="825"/>
        <end position="848"/>
    </location>
</feature>
<dbReference type="Pfam" id="PF23414">
    <property type="entry name" value="Beta-prop_EML_2"/>
    <property type="match status" value="1"/>
</dbReference>
<evidence type="ECO:0000256" key="5">
    <source>
        <dbReference type="SAM" id="MobiDB-lite"/>
    </source>
</evidence>
<dbReference type="PROSITE" id="PS50222">
    <property type="entry name" value="EF_HAND_2"/>
    <property type="match status" value="2"/>
</dbReference>
<feature type="compositionally biased region" description="Low complexity" evidence="5">
    <location>
        <begin position="550"/>
        <end position="578"/>
    </location>
</feature>
<dbReference type="SMART" id="SM00054">
    <property type="entry name" value="EFh"/>
    <property type="match status" value="2"/>
</dbReference>
<feature type="repeat" description="WD" evidence="4">
    <location>
        <begin position="908"/>
        <end position="944"/>
    </location>
</feature>
<organism evidence="7 8">
    <name type="scientific">Triparma strigata</name>
    <dbReference type="NCBI Taxonomy" id="1606541"/>
    <lineage>
        <taxon>Eukaryota</taxon>
        <taxon>Sar</taxon>
        <taxon>Stramenopiles</taxon>
        <taxon>Ochrophyta</taxon>
        <taxon>Bolidophyceae</taxon>
        <taxon>Parmales</taxon>
        <taxon>Triparmaceae</taxon>
        <taxon>Triparma</taxon>
    </lineage>
</organism>
<dbReference type="Gene3D" id="2.130.10.10">
    <property type="entry name" value="YVTN repeat-like/Quinoprotein amine dehydrogenase"/>
    <property type="match status" value="5"/>
</dbReference>
<dbReference type="InterPro" id="IPR015943">
    <property type="entry name" value="WD40/YVTN_repeat-like_dom_sf"/>
</dbReference>
<dbReference type="InterPro" id="IPR018247">
    <property type="entry name" value="EF_Hand_1_Ca_BS"/>
</dbReference>
<comment type="caution">
    <text evidence="7">The sequence shown here is derived from an EMBL/GenBank/DDBJ whole genome shotgun (WGS) entry which is preliminary data.</text>
</comment>
<evidence type="ECO:0000313" key="8">
    <source>
        <dbReference type="Proteomes" id="UP001165085"/>
    </source>
</evidence>
<dbReference type="Proteomes" id="UP001165085">
    <property type="component" value="Unassembled WGS sequence"/>
</dbReference>
<dbReference type="Pfam" id="PF13499">
    <property type="entry name" value="EF-hand_7"/>
    <property type="match status" value="1"/>
</dbReference>
<evidence type="ECO:0000256" key="3">
    <source>
        <dbReference type="ARBA" id="ARBA00022837"/>
    </source>
</evidence>
<reference evidence="8" key="1">
    <citation type="journal article" date="2023" name="Commun. Biol.">
        <title>Genome analysis of Parmales, the sister group of diatoms, reveals the evolutionary specialization of diatoms from phago-mixotrophs to photoautotrophs.</title>
        <authorList>
            <person name="Ban H."/>
            <person name="Sato S."/>
            <person name="Yoshikawa S."/>
            <person name="Yamada K."/>
            <person name="Nakamura Y."/>
            <person name="Ichinomiya M."/>
            <person name="Sato N."/>
            <person name="Blanc-Mathieu R."/>
            <person name="Endo H."/>
            <person name="Kuwata A."/>
            <person name="Ogata H."/>
        </authorList>
    </citation>
    <scope>NUCLEOTIDE SEQUENCE [LARGE SCALE GENOMIC DNA]</scope>
    <source>
        <strain evidence="8">NIES 3701</strain>
    </source>
</reference>
<keyword evidence="2" id="KW-0677">Repeat</keyword>
<dbReference type="PROSITE" id="PS00018">
    <property type="entry name" value="EF_HAND_1"/>
    <property type="match status" value="1"/>
</dbReference>